<keyword evidence="6" id="KW-1185">Reference proteome</keyword>
<accession>A0ABQ0ANM7</accession>
<evidence type="ECO:0000259" key="4">
    <source>
        <dbReference type="Pfam" id="PF00561"/>
    </source>
</evidence>
<evidence type="ECO:0000313" key="5">
    <source>
        <dbReference type="EMBL" id="GAA6197481.1"/>
    </source>
</evidence>
<dbReference type="InterPro" id="IPR000073">
    <property type="entry name" value="AB_hydrolase_1"/>
</dbReference>
<keyword evidence="2" id="KW-0378">Hydrolase</keyword>
<name>A0ABQ0ANM7_9RHOB</name>
<gene>
    <name evidence="5" type="ORF">NBRC116598_29250</name>
</gene>
<dbReference type="PANTHER" id="PTHR43037">
    <property type="entry name" value="UNNAMED PRODUCT-RELATED"/>
    <property type="match status" value="1"/>
</dbReference>
<dbReference type="EMBL" id="BAABWU010000012">
    <property type="protein sequence ID" value="GAA6197481.1"/>
    <property type="molecule type" value="Genomic_DNA"/>
</dbReference>
<protein>
    <recommendedName>
        <fullName evidence="4">AB hydrolase-1 domain-containing protein</fullName>
    </recommendedName>
</protein>
<dbReference type="InterPro" id="IPR029058">
    <property type="entry name" value="AB_hydrolase_fold"/>
</dbReference>
<dbReference type="Pfam" id="PF00561">
    <property type="entry name" value="Abhydrolase_1"/>
    <property type="match status" value="1"/>
</dbReference>
<sequence length="310" mass="33092">MAGLGLGMGMAVGFGRRGARRCASALALVALPLMVALASPRPAVAGCGPTVAQACAMPQGSYHIALPSPDQRSPVQAEPAAAMPAVVFLHGYGGSGLAALNNQAVAQGLTARGYAVIAPDALPRRGGPRSWNFFPGWQGRDEVEFLQDVAADAAARFGLDRQTMLLAGFSAGGFMVNYLACAEPEAFAGYAPIAGGFWRPQPETCSGEIRLFHSHGWSDGVVPLEGRYLDGKRFQQGDIFAGLELWRDTNHCSEQAPDQRWQQGDVLGRRWDCGPGADIEFLLFPQGHRVPGWWSGAVLDWFERPQQGAE</sequence>
<dbReference type="InterPro" id="IPR050955">
    <property type="entry name" value="Plant_Biomass_Hydrol_Est"/>
</dbReference>
<keyword evidence="1 3" id="KW-0732">Signal</keyword>
<organism evidence="5 6">
    <name type="scientific">Pseudophaeobacter arcticus</name>
    <dbReference type="NCBI Taxonomy" id="385492"/>
    <lineage>
        <taxon>Bacteria</taxon>
        <taxon>Pseudomonadati</taxon>
        <taxon>Pseudomonadota</taxon>
        <taxon>Alphaproteobacteria</taxon>
        <taxon>Rhodobacterales</taxon>
        <taxon>Paracoccaceae</taxon>
        <taxon>Pseudophaeobacter</taxon>
    </lineage>
</organism>
<dbReference type="Gene3D" id="3.40.50.1820">
    <property type="entry name" value="alpha/beta hydrolase"/>
    <property type="match status" value="1"/>
</dbReference>
<reference evidence="5 6" key="1">
    <citation type="submission" date="2024-04" db="EMBL/GenBank/DDBJ databases">
        <title>Draft genome sequence of Pseudophaeobacter arcticus NBRC 116598.</title>
        <authorList>
            <person name="Miyakawa T."/>
            <person name="Kusuya Y."/>
            <person name="Miura T."/>
        </authorList>
    </citation>
    <scope>NUCLEOTIDE SEQUENCE [LARGE SCALE GENOMIC DNA]</scope>
    <source>
        <strain evidence="5 6">SU-CL00105</strain>
    </source>
</reference>
<proteinExistence type="predicted"/>
<dbReference type="SUPFAM" id="SSF53474">
    <property type="entry name" value="alpha/beta-Hydrolases"/>
    <property type="match status" value="1"/>
</dbReference>
<evidence type="ECO:0000256" key="1">
    <source>
        <dbReference type="ARBA" id="ARBA00022729"/>
    </source>
</evidence>
<feature type="signal peptide" evidence="3">
    <location>
        <begin position="1"/>
        <end position="38"/>
    </location>
</feature>
<evidence type="ECO:0000313" key="6">
    <source>
        <dbReference type="Proteomes" id="UP001441944"/>
    </source>
</evidence>
<feature type="chain" id="PRO_5046572430" description="AB hydrolase-1 domain-containing protein" evidence="3">
    <location>
        <begin position="39"/>
        <end position="310"/>
    </location>
</feature>
<feature type="domain" description="AB hydrolase-1" evidence="4">
    <location>
        <begin position="84"/>
        <end position="191"/>
    </location>
</feature>
<evidence type="ECO:0000256" key="2">
    <source>
        <dbReference type="ARBA" id="ARBA00022801"/>
    </source>
</evidence>
<comment type="caution">
    <text evidence="5">The sequence shown here is derived from an EMBL/GenBank/DDBJ whole genome shotgun (WGS) entry which is preliminary data.</text>
</comment>
<dbReference type="PANTHER" id="PTHR43037:SF5">
    <property type="entry name" value="FERULOYL ESTERASE"/>
    <property type="match status" value="1"/>
</dbReference>
<dbReference type="Proteomes" id="UP001441944">
    <property type="component" value="Unassembled WGS sequence"/>
</dbReference>
<evidence type="ECO:0000256" key="3">
    <source>
        <dbReference type="SAM" id="SignalP"/>
    </source>
</evidence>